<reference evidence="4 5" key="1">
    <citation type="journal article" date="2015" name="J. Biotechnol.">
        <title>Complete genome sequence of Paenibacillus beijingensis 7188(T) (=DSM 24997(T)), a novel rhizobacterium from jujube garden soil.</title>
        <authorList>
            <person name="Kwak Y."/>
            <person name="Shin J.H."/>
        </authorList>
    </citation>
    <scope>NUCLEOTIDE SEQUENCE [LARGE SCALE GENOMIC DNA]</scope>
    <source>
        <strain evidence="4 5">DSM 24997</strain>
    </source>
</reference>
<dbReference type="HOGENOM" id="CLU_089992_0_0_9"/>
<feature type="region of interest" description="Disordered" evidence="1">
    <location>
        <begin position="186"/>
        <end position="250"/>
    </location>
</feature>
<dbReference type="KEGG" id="pbj:VN24_24975"/>
<feature type="compositionally biased region" description="Gly residues" evidence="1">
    <location>
        <begin position="226"/>
        <end position="250"/>
    </location>
</feature>
<feature type="transmembrane region" description="Helical" evidence="2">
    <location>
        <begin position="165"/>
        <end position="183"/>
    </location>
</feature>
<dbReference type="AlphaFoldDB" id="A0A0D5NPN0"/>
<proteinExistence type="predicted"/>
<evidence type="ECO:0000313" key="5">
    <source>
        <dbReference type="Proteomes" id="UP000032633"/>
    </source>
</evidence>
<accession>A0A0D5NPN0</accession>
<feature type="transmembrane region" description="Helical" evidence="2">
    <location>
        <begin position="91"/>
        <end position="112"/>
    </location>
</feature>
<evidence type="ECO:0000256" key="2">
    <source>
        <dbReference type="SAM" id="Phobius"/>
    </source>
</evidence>
<keyword evidence="2" id="KW-0472">Membrane</keyword>
<gene>
    <name evidence="4" type="ORF">VN24_24975</name>
</gene>
<name>A0A0D5NPN0_9BACL</name>
<keyword evidence="2" id="KW-1133">Transmembrane helix</keyword>
<sequence length="250" mass="25675">MVNWIWLFFIAASFVTAAVNGRMEAVTEAAFEGAKSGVTICFGLVSILVFWLGLMRIAEDAGLLRKLASLMGPLVRLLFPDVPKNHPAMGYIMSNMSANLLGLGNAATPMGIKAMQELQKLNADKETASPAMCTLLALNTSSITLVPTTLIAIRMNYGSASPADIVGTTLAATAVATAAAIAADRWYRRRQPPQKPPVGKPAGSFLAGSAAKSGSAAKPGPNRMGGAAGSGYGGQSVGGRPGQGGMGPPL</sequence>
<organism evidence="4 5">
    <name type="scientific">Paenibacillus beijingensis</name>
    <dbReference type="NCBI Taxonomy" id="1126833"/>
    <lineage>
        <taxon>Bacteria</taxon>
        <taxon>Bacillati</taxon>
        <taxon>Bacillota</taxon>
        <taxon>Bacilli</taxon>
        <taxon>Bacillales</taxon>
        <taxon>Paenibacillaceae</taxon>
        <taxon>Paenibacillus</taxon>
    </lineage>
</organism>
<dbReference type="EMBL" id="CP011058">
    <property type="protein sequence ID" value="AJY77211.1"/>
    <property type="molecule type" value="Genomic_DNA"/>
</dbReference>
<dbReference type="RefSeq" id="WP_045672636.1">
    <property type="nucleotide sequence ID" value="NZ_CP011058.1"/>
</dbReference>
<keyword evidence="5" id="KW-1185">Reference proteome</keyword>
<dbReference type="OrthoDB" id="9782481at2"/>
<feature type="transmembrane region" description="Helical" evidence="2">
    <location>
        <begin position="133"/>
        <end position="153"/>
    </location>
</feature>
<dbReference type="Proteomes" id="UP000032633">
    <property type="component" value="Chromosome"/>
</dbReference>
<protein>
    <submittedName>
        <fullName evidence="4">Nucleoside recognition protein</fullName>
    </submittedName>
</protein>
<dbReference type="Pfam" id="PF07670">
    <property type="entry name" value="Gate"/>
    <property type="match status" value="1"/>
</dbReference>
<dbReference type="InterPro" id="IPR011642">
    <property type="entry name" value="Gate_dom"/>
</dbReference>
<feature type="transmembrane region" description="Helical" evidence="2">
    <location>
        <begin position="33"/>
        <end position="54"/>
    </location>
</feature>
<dbReference type="PATRIC" id="fig|1126833.4.peg.5490"/>
<feature type="compositionally biased region" description="Low complexity" evidence="1">
    <location>
        <begin position="202"/>
        <end position="225"/>
    </location>
</feature>
<dbReference type="STRING" id="1126833.VN24_24975"/>
<evidence type="ECO:0000256" key="1">
    <source>
        <dbReference type="SAM" id="MobiDB-lite"/>
    </source>
</evidence>
<evidence type="ECO:0000313" key="4">
    <source>
        <dbReference type="EMBL" id="AJY77211.1"/>
    </source>
</evidence>
<keyword evidence="2" id="KW-0812">Transmembrane</keyword>
<evidence type="ECO:0000259" key="3">
    <source>
        <dbReference type="Pfam" id="PF07670"/>
    </source>
</evidence>
<feature type="domain" description="Nucleoside transporter/FeoB GTPase Gate" evidence="3">
    <location>
        <begin position="42"/>
        <end position="150"/>
    </location>
</feature>
<reference evidence="5" key="2">
    <citation type="submission" date="2015-03" db="EMBL/GenBank/DDBJ databases">
        <title>Genome sequence of Paenibacillus beijingensis strain DSM 24997T.</title>
        <authorList>
            <person name="Kwak Y."/>
            <person name="Shin J.-H."/>
        </authorList>
    </citation>
    <scope>NUCLEOTIDE SEQUENCE [LARGE SCALE GENOMIC DNA]</scope>
    <source>
        <strain evidence="5">DSM 24997</strain>
    </source>
</reference>